<evidence type="ECO:0000313" key="4">
    <source>
        <dbReference type="Proteomes" id="UP000252586"/>
    </source>
</evidence>
<dbReference type="PROSITE" id="PS50234">
    <property type="entry name" value="VWFA"/>
    <property type="match status" value="1"/>
</dbReference>
<protein>
    <submittedName>
        <fullName evidence="3">von Willebrand factor type A domain-containing protein</fullName>
    </submittedName>
</protein>
<keyword evidence="1" id="KW-1133">Transmembrane helix</keyword>
<dbReference type="STRING" id="1210090.GCA_001613185_00418"/>
<keyword evidence="1" id="KW-0472">Membrane</keyword>
<dbReference type="Proteomes" id="UP000252586">
    <property type="component" value="Unassembled WGS sequence"/>
</dbReference>
<organism evidence="3 4">
    <name type="scientific">Nocardia puris</name>
    <dbReference type="NCBI Taxonomy" id="208602"/>
    <lineage>
        <taxon>Bacteria</taxon>
        <taxon>Bacillati</taxon>
        <taxon>Actinomycetota</taxon>
        <taxon>Actinomycetes</taxon>
        <taxon>Mycobacteriales</taxon>
        <taxon>Nocardiaceae</taxon>
        <taxon>Nocardia</taxon>
    </lineage>
</organism>
<dbReference type="AlphaFoldDB" id="A0A366DUM4"/>
<feature type="transmembrane region" description="Helical" evidence="1">
    <location>
        <begin position="29"/>
        <end position="48"/>
    </location>
</feature>
<reference evidence="3 4" key="1">
    <citation type="submission" date="2018-06" db="EMBL/GenBank/DDBJ databases">
        <title>Genomic Encyclopedia of Type Strains, Phase IV (KMG-IV): sequencing the most valuable type-strain genomes for metagenomic binning, comparative biology and taxonomic classification.</title>
        <authorList>
            <person name="Goeker M."/>
        </authorList>
    </citation>
    <scope>NUCLEOTIDE SEQUENCE [LARGE SCALE GENOMIC DNA]</scope>
    <source>
        <strain evidence="3 4">DSM 44599</strain>
    </source>
</reference>
<feature type="domain" description="VWFA" evidence="2">
    <location>
        <begin position="376"/>
        <end position="569"/>
    </location>
</feature>
<dbReference type="Gene3D" id="3.40.50.410">
    <property type="entry name" value="von Willebrand factor, type A domain"/>
    <property type="match status" value="1"/>
</dbReference>
<accession>A0A366DUM4</accession>
<proteinExistence type="predicted"/>
<evidence type="ECO:0000313" key="3">
    <source>
        <dbReference type="EMBL" id="RBO93787.1"/>
    </source>
</evidence>
<dbReference type="InterPro" id="IPR036465">
    <property type="entry name" value="vWFA_dom_sf"/>
</dbReference>
<evidence type="ECO:0000259" key="2">
    <source>
        <dbReference type="PROSITE" id="PS50234"/>
    </source>
</evidence>
<gene>
    <name evidence="3" type="ORF">DFR74_102206</name>
</gene>
<evidence type="ECO:0000256" key="1">
    <source>
        <dbReference type="SAM" id="Phobius"/>
    </source>
</evidence>
<dbReference type="InterPro" id="IPR002035">
    <property type="entry name" value="VWF_A"/>
</dbReference>
<dbReference type="SMART" id="SM00327">
    <property type="entry name" value="VWA"/>
    <property type="match status" value="1"/>
</dbReference>
<keyword evidence="1" id="KW-0812">Transmembrane</keyword>
<sequence>MPRRRDHTLIAVGTHRSGTRSRGISKGPVIAVVAILLLGAAIFGWFQLRDRAADRDSAAAADCVEGEVTLFVTVDPGLEGPVRAIADKYNATAPVVRDHCAQVTVTGRPSADIAAGFRDSGVWNGTLGPQPALWIPDSSRAVESMRVPGLIAGDPLPLAGTPIALGVPEALRAALTEAQVAWGDLPRLQQGSLAEIGLPGWGGLRLALPPGDATLGVAVATGAAIAGEEPLSEAGAATGQVVTAVSGLAAGAPEAADTAAALAAIADAAHGPDSTIHAVAATEQQIARQPGVAVYRPVGTAPTSDHPVAIMSGPWVDQTQNLVAGIFADYLRDSANAGFFTAEGFTAVPPPTGPGATRAALEKVSATLADPVLGVRATALVDVSASMSTPEGVSTRLGTVTGALLSTMNVMPPDYALGIWAFGKNLEGTTPYRVETPTGPLTDSQRSTLTSTLNSLRATDIRADQAYPSLIAAYAAAIEDYTPGRTNSVLLITDGPDDDSSVTGAQLLADLAAAADPDRPVRIDVIVIGGTGTETLQAAAENTGGTYTRLPTTNDISFGTAVVEALTTT</sequence>
<keyword evidence="4" id="KW-1185">Reference proteome</keyword>
<comment type="caution">
    <text evidence="3">The sequence shown here is derived from an EMBL/GenBank/DDBJ whole genome shotgun (WGS) entry which is preliminary data.</text>
</comment>
<dbReference type="SUPFAM" id="SSF53300">
    <property type="entry name" value="vWA-like"/>
    <property type="match status" value="1"/>
</dbReference>
<dbReference type="EMBL" id="QNRE01000002">
    <property type="protein sequence ID" value="RBO93787.1"/>
    <property type="molecule type" value="Genomic_DNA"/>
</dbReference>
<name>A0A366DUM4_9NOCA</name>